<keyword evidence="2" id="KW-1185">Reference proteome</keyword>
<sequence length="228" mass="25718">MSERNTNESAIQGKQYASEKTYCWSFLDLLLESSLSRGTPTRQPIEASMDLLLDPSLSRVPGPSFPSRADETEITIRPRGFNIVWGNDTRYWQLPEKNKETEVAELKQVSWLEITGSVDVKAGKTYAIEFQVSMKPDAFGWRGRPVFLMAKVGKKGKYIWKTITTLDEKRTSTAAFSIPGTNSQLTIPVPNNANVPDNNKLFFGLYEVWSGKWKGGLLIHKAIIKEIK</sequence>
<name>A0A5C7GUP6_9ROSI</name>
<gene>
    <name evidence="1" type="ORF">EZV62_027745</name>
</gene>
<evidence type="ECO:0000313" key="2">
    <source>
        <dbReference type="Proteomes" id="UP000323000"/>
    </source>
</evidence>
<dbReference type="InterPro" id="IPR025886">
    <property type="entry name" value="PP2-like"/>
</dbReference>
<dbReference type="Proteomes" id="UP000323000">
    <property type="component" value="Chromosome 13"/>
</dbReference>
<accession>A0A5C7GUP6</accession>
<dbReference type="PANTHER" id="PTHR32278">
    <property type="entry name" value="F-BOX DOMAIN-CONTAINING PROTEIN"/>
    <property type="match status" value="1"/>
</dbReference>
<dbReference type="PANTHER" id="PTHR32278:SF2">
    <property type="entry name" value="PROTEIN PHLOEM PROTEIN 2-LIKE A9"/>
    <property type="match status" value="1"/>
</dbReference>
<organism evidence="1 2">
    <name type="scientific">Acer yangbiense</name>
    <dbReference type="NCBI Taxonomy" id="1000413"/>
    <lineage>
        <taxon>Eukaryota</taxon>
        <taxon>Viridiplantae</taxon>
        <taxon>Streptophyta</taxon>
        <taxon>Embryophyta</taxon>
        <taxon>Tracheophyta</taxon>
        <taxon>Spermatophyta</taxon>
        <taxon>Magnoliopsida</taxon>
        <taxon>eudicotyledons</taxon>
        <taxon>Gunneridae</taxon>
        <taxon>Pentapetalae</taxon>
        <taxon>rosids</taxon>
        <taxon>malvids</taxon>
        <taxon>Sapindales</taxon>
        <taxon>Sapindaceae</taxon>
        <taxon>Hippocastanoideae</taxon>
        <taxon>Acereae</taxon>
        <taxon>Acer</taxon>
    </lineage>
</organism>
<dbReference type="AlphaFoldDB" id="A0A5C7GUP6"/>
<dbReference type="Pfam" id="PF14299">
    <property type="entry name" value="PP2"/>
    <property type="match status" value="1"/>
</dbReference>
<dbReference type="OrthoDB" id="2107747at2759"/>
<comment type="caution">
    <text evidence="1">The sequence shown here is derived from an EMBL/GenBank/DDBJ whole genome shotgun (WGS) entry which is preliminary data.</text>
</comment>
<proteinExistence type="predicted"/>
<evidence type="ECO:0000313" key="1">
    <source>
        <dbReference type="EMBL" id="TXG48451.1"/>
    </source>
</evidence>
<reference evidence="2" key="1">
    <citation type="journal article" date="2019" name="Gigascience">
        <title>De novo genome assembly of the endangered Acer yangbiense, a plant species with extremely small populations endemic to Yunnan Province, China.</title>
        <authorList>
            <person name="Yang J."/>
            <person name="Wariss H.M."/>
            <person name="Tao L."/>
            <person name="Zhang R."/>
            <person name="Yun Q."/>
            <person name="Hollingsworth P."/>
            <person name="Dao Z."/>
            <person name="Luo G."/>
            <person name="Guo H."/>
            <person name="Ma Y."/>
            <person name="Sun W."/>
        </authorList>
    </citation>
    <scope>NUCLEOTIDE SEQUENCE [LARGE SCALE GENOMIC DNA]</scope>
    <source>
        <strain evidence="2">cv. Malutang</strain>
    </source>
</reference>
<evidence type="ECO:0008006" key="3">
    <source>
        <dbReference type="Google" id="ProtNLM"/>
    </source>
</evidence>
<dbReference type="EMBL" id="VAHF01000013">
    <property type="protein sequence ID" value="TXG48451.1"/>
    <property type="molecule type" value="Genomic_DNA"/>
</dbReference>
<protein>
    <recommendedName>
        <fullName evidence="3">Protein PHLOEM PROTEIN 2-LIKE A9-like</fullName>
    </recommendedName>
</protein>